<dbReference type="EMBL" id="JPGN01000079">
    <property type="protein sequence ID" value="KFI18493.1"/>
    <property type="molecule type" value="Genomic_DNA"/>
</dbReference>
<dbReference type="GO" id="GO:0005886">
    <property type="term" value="C:plasma membrane"/>
    <property type="evidence" value="ECO:0007669"/>
    <property type="project" value="UniProtKB-SubCell"/>
</dbReference>
<keyword evidence="7" id="KW-0735">Signal-anchor</keyword>
<organism evidence="14 15">
    <name type="scientific">Nitrosococcus oceani C-27</name>
    <dbReference type="NCBI Taxonomy" id="314279"/>
    <lineage>
        <taxon>Bacteria</taxon>
        <taxon>Pseudomonadati</taxon>
        <taxon>Pseudomonadota</taxon>
        <taxon>Gammaproteobacteria</taxon>
        <taxon>Chromatiales</taxon>
        <taxon>Chromatiaceae</taxon>
        <taxon>Nitrosococcus</taxon>
    </lineage>
</organism>
<evidence type="ECO:0000256" key="10">
    <source>
        <dbReference type="PIRSR" id="PIRSR639901-1"/>
    </source>
</evidence>
<evidence type="ECO:0000256" key="2">
    <source>
        <dbReference type="ARBA" id="ARBA00004713"/>
    </source>
</evidence>
<dbReference type="NCBIfam" id="NF004388">
    <property type="entry name" value="PRK05749.1-4"/>
    <property type="match status" value="1"/>
</dbReference>
<evidence type="ECO:0000256" key="1">
    <source>
        <dbReference type="ARBA" id="ARBA00004388"/>
    </source>
</evidence>
<comment type="catalytic activity">
    <reaction evidence="9 12">
        <text>lipid IVA (E. coli) + CMP-3-deoxy-beta-D-manno-octulosonate = alpha-Kdo-(2-&gt;6)-lipid IVA (E. coli) + CMP + H(+)</text>
        <dbReference type="Rhea" id="RHEA:28066"/>
        <dbReference type="ChEBI" id="CHEBI:15378"/>
        <dbReference type="ChEBI" id="CHEBI:58603"/>
        <dbReference type="ChEBI" id="CHEBI:60364"/>
        <dbReference type="ChEBI" id="CHEBI:60377"/>
        <dbReference type="ChEBI" id="CHEBI:85987"/>
        <dbReference type="EC" id="2.4.99.12"/>
    </reaction>
</comment>
<dbReference type="UniPathway" id="UPA00958"/>
<keyword evidence="6 12" id="KW-0808">Transferase</keyword>
<feature type="site" description="Transition state stabilizer" evidence="11">
    <location>
        <position position="212"/>
    </location>
</feature>
<dbReference type="GO" id="GO:0043842">
    <property type="term" value="F:Kdo transferase activity"/>
    <property type="evidence" value="ECO:0007669"/>
    <property type="project" value="UniProtKB-EC"/>
</dbReference>
<dbReference type="EC" id="2.4.99.12" evidence="4 12"/>
<keyword evidence="12" id="KW-0812">Transmembrane</keyword>
<gene>
    <name evidence="14" type="ORF">IB75_13900</name>
</gene>
<evidence type="ECO:0000256" key="9">
    <source>
        <dbReference type="ARBA" id="ARBA00049183"/>
    </source>
</evidence>
<dbReference type="FunFam" id="3.40.50.11720:FF:000001">
    <property type="entry name" value="3-deoxy-D-manno-octulosonic acid transferase"/>
    <property type="match status" value="1"/>
</dbReference>
<dbReference type="Gene3D" id="3.40.50.2000">
    <property type="entry name" value="Glycogen Phosphorylase B"/>
    <property type="match status" value="1"/>
</dbReference>
<dbReference type="InterPro" id="IPR007507">
    <property type="entry name" value="Glycos_transf_N"/>
</dbReference>
<evidence type="ECO:0000256" key="5">
    <source>
        <dbReference type="ARBA" id="ARBA00019077"/>
    </source>
</evidence>
<dbReference type="Pfam" id="PF04413">
    <property type="entry name" value="Glycos_transf_N"/>
    <property type="match status" value="1"/>
</dbReference>
<evidence type="ECO:0000256" key="11">
    <source>
        <dbReference type="PIRSR" id="PIRSR639901-2"/>
    </source>
</evidence>
<evidence type="ECO:0000256" key="4">
    <source>
        <dbReference type="ARBA" id="ARBA00012621"/>
    </source>
</evidence>
<dbReference type="FunFam" id="3.40.50.2000:FF:000032">
    <property type="entry name" value="3-deoxy-D-manno-octulosonic acid transferase"/>
    <property type="match status" value="1"/>
</dbReference>
<feature type="domain" description="3-deoxy-D-manno-octulosonic-acid transferase N-terminal" evidence="13">
    <location>
        <begin position="37"/>
        <end position="214"/>
    </location>
</feature>
<keyword evidence="12" id="KW-1133">Transmembrane helix</keyword>
<dbReference type="GO" id="GO:0009245">
    <property type="term" value="P:lipid A biosynthetic process"/>
    <property type="evidence" value="ECO:0007669"/>
    <property type="project" value="TreeGrafter"/>
</dbReference>
<evidence type="ECO:0000259" key="13">
    <source>
        <dbReference type="Pfam" id="PF04413"/>
    </source>
</evidence>
<comment type="caution">
    <text evidence="14">The sequence shown here is derived from an EMBL/GenBank/DDBJ whole genome shotgun (WGS) entry which is preliminary data.</text>
</comment>
<dbReference type="HOGENOM" id="CLU_036146_2_0_6"/>
<dbReference type="AlphaFoldDB" id="A0A0E2YYJ3"/>
<comment type="similarity">
    <text evidence="3">Belongs to the glycosyltransferase group 1 family. Glycosyltransferase 30 subfamily.</text>
</comment>
<evidence type="ECO:0000256" key="6">
    <source>
        <dbReference type="ARBA" id="ARBA00022679"/>
    </source>
</evidence>
<dbReference type="Gene3D" id="3.40.50.11720">
    <property type="entry name" value="3-Deoxy-D-manno-octulosonic-acid transferase, N-terminal domain"/>
    <property type="match status" value="1"/>
</dbReference>
<dbReference type="GO" id="GO:0009244">
    <property type="term" value="P:lipopolysaccharide core region biosynthetic process"/>
    <property type="evidence" value="ECO:0007669"/>
    <property type="project" value="UniProtKB-UniRule"/>
</dbReference>
<reference evidence="14 15" key="1">
    <citation type="submission" date="2014-07" db="EMBL/GenBank/DDBJ databases">
        <title>Comparative analysis of Nitrosococcus oceani genome inventories of strains from Pacific and Atlantic gyres.</title>
        <authorList>
            <person name="Lim C.K."/>
            <person name="Wang L."/>
            <person name="Sayavedra-Soto L.A."/>
            <person name="Klotz M.G."/>
        </authorList>
    </citation>
    <scope>NUCLEOTIDE SEQUENCE [LARGE SCALE GENOMIC DNA]</scope>
    <source>
        <strain evidence="14 15">C-27</strain>
    </source>
</reference>
<evidence type="ECO:0000256" key="8">
    <source>
        <dbReference type="ARBA" id="ARBA00031445"/>
    </source>
</evidence>
<name>A0A0E2YYJ3_9GAMM</name>
<keyword evidence="12" id="KW-0472">Membrane</keyword>
<dbReference type="InterPro" id="IPR038107">
    <property type="entry name" value="Glycos_transf_N_sf"/>
</dbReference>
<dbReference type="PANTHER" id="PTHR42755">
    <property type="entry name" value="3-DEOXY-MANNO-OCTULOSONATE CYTIDYLYLTRANSFERASE"/>
    <property type="match status" value="1"/>
</dbReference>
<evidence type="ECO:0000256" key="3">
    <source>
        <dbReference type="ARBA" id="ARBA00006380"/>
    </source>
</evidence>
<dbReference type="PANTHER" id="PTHR42755:SF1">
    <property type="entry name" value="3-DEOXY-D-MANNO-OCTULOSONIC ACID TRANSFERASE, MITOCHONDRIAL-RELATED"/>
    <property type="match status" value="1"/>
</dbReference>
<evidence type="ECO:0000313" key="15">
    <source>
        <dbReference type="Proteomes" id="UP000028839"/>
    </source>
</evidence>
<evidence type="ECO:0000256" key="12">
    <source>
        <dbReference type="RuleBase" id="RU365103"/>
    </source>
</evidence>
<dbReference type="SUPFAM" id="SSF53756">
    <property type="entry name" value="UDP-Glycosyltransferase/glycogen phosphorylase"/>
    <property type="match status" value="1"/>
</dbReference>
<sequence length="426" mass="47408">MPASALRTLYSLLFYLFTPLVIIRLLWRGYRTPAYLHRWGERFGLAPFLAGKAVIWVHAVSVGEVQASVPLVRALLDRYPDHTLLLTTLTPTGSAQVQRQLGAQVAHCYLPYDLPDAIARFLQRVQPQFGVILETELWPNLLHQCQCRKIPIILANARLSERSALGYCRLGMLTRDMLSKLTFIAAQGKADANRFIALGAPPERVQVTGNLKFELKLPSHLPTQGMILRRQWGEQRPLWIAASTHEGEEEQVLAAFKQVQKRYPTALLVLVPRHSQRFNRVHHLCQRQGFITQRRSEQQACAPATEIFIGDSMGELPLFFAASDVAFLGGSLVPVGGHNPLEPAALKRPVILGPHIFNFMGISHQLLEAGAATQIQTIQDLTQAVLRYLDDPQLRTKAGKAGQQVIAQNQGASSKIIQQITILLSG</sequence>
<keyword evidence="12" id="KW-0448">Lipopolysaccharide biosynthesis</keyword>
<evidence type="ECO:0000256" key="7">
    <source>
        <dbReference type="ARBA" id="ARBA00022968"/>
    </source>
</evidence>
<keyword evidence="12" id="KW-1003">Cell membrane</keyword>
<dbReference type="InterPro" id="IPR039901">
    <property type="entry name" value="Kdotransferase"/>
</dbReference>
<dbReference type="Proteomes" id="UP000028839">
    <property type="component" value="Unassembled WGS sequence"/>
</dbReference>
<dbReference type="OrthoDB" id="9789797at2"/>
<feature type="transmembrane region" description="Helical" evidence="12">
    <location>
        <begin position="6"/>
        <end position="27"/>
    </location>
</feature>
<feature type="active site" description="Proton acceptor" evidence="10">
    <location>
        <position position="64"/>
    </location>
</feature>
<comment type="function">
    <text evidence="12">Involved in lipopolysaccharide (LPS) biosynthesis. Catalyzes the transfer of 3-deoxy-D-manno-octulosonate (Kdo) residue(s) from CMP-Kdo to lipid IV(A), the tetraacyldisaccharide-1,4'-bisphosphate precursor of lipid A.</text>
</comment>
<protein>
    <recommendedName>
        <fullName evidence="5 12">3-deoxy-D-manno-octulosonic acid transferase</fullName>
        <shortName evidence="12">Kdo transferase</shortName>
        <ecNumber evidence="4 12">2.4.99.12</ecNumber>
    </recommendedName>
    <alternativeName>
        <fullName evidence="8 12">Lipid IV(A) 3-deoxy-D-manno-octulosonic acid transferase</fullName>
    </alternativeName>
</protein>
<proteinExistence type="inferred from homology"/>
<comment type="subcellular location">
    <subcellularLocation>
        <location evidence="1">Cell inner membrane</location>
        <topology evidence="1">Single-pass membrane protein</topology>
        <orientation evidence="1">Cytoplasmic side</orientation>
    </subcellularLocation>
    <subcellularLocation>
        <location evidence="12">Cell membrane</location>
    </subcellularLocation>
</comment>
<evidence type="ECO:0000313" key="14">
    <source>
        <dbReference type="EMBL" id="KFI18493.1"/>
    </source>
</evidence>
<comment type="pathway">
    <text evidence="2 12">Bacterial outer membrane biogenesis; LPS core biosynthesis.</text>
</comment>
<feature type="site" description="Transition state stabilizer" evidence="11">
    <location>
        <position position="134"/>
    </location>
</feature>
<accession>A0A0E2YYJ3</accession>